<dbReference type="OrthoDB" id="1531937at2759"/>
<name>A0A151U501_CAJCA</name>
<dbReference type="EMBL" id="CM003604">
    <property type="protein sequence ID" value="KYP74399.1"/>
    <property type="molecule type" value="Genomic_DNA"/>
</dbReference>
<evidence type="ECO:0000313" key="2">
    <source>
        <dbReference type="EMBL" id="KYP74399.1"/>
    </source>
</evidence>
<reference evidence="2 3" key="1">
    <citation type="journal article" date="2012" name="Nat. Biotechnol.">
        <title>Draft genome sequence of pigeonpea (Cajanus cajan), an orphan legume crop of resource-poor farmers.</title>
        <authorList>
            <person name="Varshney R.K."/>
            <person name="Chen W."/>
            <person name="Li Y."/>
            <person name="Bharti A.K."/>
            <person name="Saxena R.K."/>
            <person name="Schlueter J.A."/>
            <person name="Donoghue M.T."/>
            <person name="Azam S."/>
            <person name="Fan G."/>
            <person name="Whaley A.M."/>
            <person name="Farmer A.D."/>
            <person name="Sheridan J."/>
            <person name="Iwata A."/>
            <person name="Tuteja R."/>
            <person name="Penmetsa R.V."/>
            <person name="Wu W."/>
            <person name="Upadhyaya H.D."/>
            <person name="Yang S.P."/>
            <person name="Shah T."/>
            <person name="Saxena K.B."/>
            <person name="Michael T."/>
            <person name="McCombie W.R."/>
            <person name="Yang B."/>
            <person name="Zhang G."/>
            <person name="Yang H."/>
            <person name="Wang J."/>
            <person name="Spillane C."/>
            <person name="Cook D.R."/>
            <person name="May G.D."/>
            <person name="Xu X."/>
            <person name="Jackson S.A."/>
        </authorList>
    </citation>
    <scope>NUCLEOTIDE SEQUENCE [LARGE SCALE GENOMIC DNA]</scope>
    <source>
        <strain evidence="3">cv. Asha</strain>
    </source>
</reference>
<evidence type="ECO:0000256" key="1">
    <source>
        <dbReference type="SAM" id="MobiDB-lite"/>
    </source>
</evidence>
<dbReference type="AlphaFoldDB" id="A0A151U501"/>
<dbReference type="Gramene" id="C.cajan_06882.t">
    <property type="protein sequence ID" value="C.cajan_06882.t.cds1"/>
    <property type="gene ID" value="C.cajan_06882"/>
</dbReference>
<gene>
    <name evidence="2" type="ORF">KK1_007077</name>
</gene>
<keyword evidence="3" id="KW-1185">Reference proteome</keyword>
<organism evidence="2 3">
    <name type="scientific">Cajanus cajan</name>
    <name type="common">Pigeon pea</name>
    <name type="synonym">Cajanus indicus</name>
    <dbReference type="NCBI Taxonomy" id="3821"/>
    <lineage>
        <taxon>Eukaryota</taxon>
        <taxon>Viridiplantae</taxon>
        <taxon>Streptophyta</taxon>
        <taxon>Embryophyta</taxon>
        <taxon>Tracheophyta</taxon>
        <taxon>Spermatophyta</taxon>
        <taxon>Magnoliopsida</taxon>
        <taxon>eudicotyledons</taxon>
        <taxon>Gunneridae</taxon>
        <taxon>Pentapetalae</taxon>
        <taxon>rosids</taxon>
        <taxon>fabids</taxon>
        <taxon>Fabales</taxon>
        <taxon>Fabaceae</taxon>
        <taxon>Papilionoideae</taxon>
        <taxon>50 kb inversion clade</taxon>
        <taxon>NPAAA clade</taxon>
        <taxon>indigoferoid/millettioid clade</taxon>
        <taxon>Phaseoleae</taxon>
        <taxon>Cajanus</taxon>
    </lineage>
</organism>
<dbReference type="Proteomes" id="UP000075243">
    <property type="component" value="Chromosome 2"/>
</dbReference>
<evidence type="ECO:0000313" key="3">
    <source>
        <dbReference type="Proteomes" id="UP000075243"/>
    </source>
</evidence>
<accession>A0A151U501</accession>
<feature type="region of interest" description="Disordered" evidence="1">
    <location>
        <begin position="106"/>
        <end position="161"/>
    </location>
</feature>
<feature type="region of interest" description="Disordered" evidence="1">
    <location>
        <begin position="37"/>
        <end position="90"/>
    </location>
</feature>
<protein>
    <submittedName>
        <fullName evidence="2">Uncharacterized protein</fullName>
    </submittedName>
</protein>
<dbReference type="OMA" id="RLFCFIM"/>
<proteinExistence type="predicted"/>
<sequence length="161" mass="17747">MDQREFHLQHVGICNRLYHFLTKVLASQALKTVTLGHSKRQSSSSTAIRGSGQVEDKKLPPTQPLVGDSISKPCKNVDENKGENVASTLPTASLAPMPSIKKTVSINENVEEIPPPKKLKKKWSKSFQKSFSQDQDEEPSTPPRSILKVPSDLNDKSNSIS</sequence>